<evidence type="ECO:0000259" key="1">
    <source>
        <dbReference type="Pfam" id="PF07727"/>
    </source>
</evidence>
<dbReference type="AlphaFoldDB" id="A0AAN9SD74"/>
<evidence type="ECO:0000313" key="3">
    <source>
        <dbReference type="Proteomes" id="UP001386955"/>
    </source>
</evidence>
<reference evidence="2 3" key="1">
    <citation type="submission" date="2024-01" db="EMBL/GenBank/DDBJ databases">
        <title>The genomes of 5 underutilized Papilionoideae crops provide insights into root nodulation and disease resistanc.</title>
        <authorList>
            <person name="Jiang F."/>
        </authorList>
    </citation>
    <scope>NUCLEOTIDE SEQUENCE [LARGE SCALE GENOMIC DNA]</scope>
    <source>
        <strain evidence="2">DUOXIRENSHENG_FW03</strain>
        <tissue evidence="2">Leaves</tissue>
    </source>
</reference>
<keyword evidence="3" id="KW-1185">Reference proteome</keyword>
<protein>
    <recommendedName>
        <fullName evidence="1">Reverse transcriptase Ty1/copia-type domain-containing protein</fullName>
    </recommendedName>
</protein>
<dbReference type="InterPro" id="IPR013103">
    <property type="entry name" value="RVT_2"/>
</dbReference>
<dbReference type="InterPro" id="IPR043502">
    <property type="entry name" value="DNA/RNA_pol_sf"/>
</dbReference>
<dbReference type="CDD" id="cd09272">
    <property type="entry name" value="RNase_HI_RT_Ty1"/>
    <property type="match status" value="1"/>
</dbReference>
<dbReference type="Pfam" id="PF07727">
    <property type="entry name" value="RVT_2"/>
    <property type="match status" value="1"/>
</dbReference>
<feature type="domain" description="Reverse transcriptase Ty1/copia-type" evidence="1">
    <location>
        <begin position="51"/>
        <end position="183"/>
    </location>
</feature>
<comment type="caution">
    <text evidence="2">The sequence shown here is derived from an EMBL/GenBank/DDBJ whole genome shotgun (WGS) entry which is preliminary data.</text>
</comment>
<sequence length="433" mass="48541">MRGEKRKNPAIVLDVQFRRKIGIAEAQHELYILNIEPSQTILALTNSSFPTGQVCKLQRSLYGLKQASRQCFARLPSFLLSAGYHHSIADHSLFLKFSDSTTTALLVYMDDIILASNNLSKIRRITHLLDLTFRIKDLGNLKFFLGLEVARSHSGIHLCQRKYTLDLLFDTGMLACKPASTPINYTARLHSASGVPLHDPSPYRRLVGRLIYLTTTRPDIAFAVQQLSQYMSAPTDVHLKAAFRTLRYLKQAPGSGLFFSSTSSFQLNAFSDLDWAGCPDTRRSITDFSVYLGHSFISWRSKKQATVSKSSSEAEYHALASTTCEIQWLTFLLENLSVPFLRPSLLFCDNDSVLQIASNEVFHERTKHIDINCHIIRDKTASGLIKLLPISSSMQLAHLFTKPLSPHLFHVSCSKLGILNIHSQLEGGSQQPS</sequence>
<dbReference type="PANTHER" id="PTHR11439">
    <property type="entry name" value="GAG-POL-RELATED RETROTRANSPOSON"/>
    <property type="match status" value="1"/>
</dbReference>
<dbReference type="Proteomes" id="UP001386955">
    <property type="component" value="Unassembled WGS sequence"/>
</dbReference>
<gene>
    <name evidence="2" type="ORF">VNO78_21739</name>
</gene>
<organism evidence="2 3">
    <name type="scientific">Psophocarpus tetragonolobus</name>
    <name type="common">Winged bean</name>
    <name type="synonym">Dolichos tetragonolobus</name>
    <dbReference type="NCBI Taxonomy" id="3891"/>
    <lineage>
        <taxon>Eukaryota</taxon>
        <taxon>Viridiplantae</taxon>
        <taxon>Streptophyta</taxon>
        <taxon>Embryophyta</taxon>
        <taxon>Tracheophyta</taxon>
        <taxon>Spermatophyta</taxon>
        <taxon>Magnoliopsida</taxon>
        <taxon>eudicotyledons</taxon>
        <taxon>Gunneridae</taxon>
        <taxon>Pentapetalae</taxon>
        <taxon>rosids</taxon>
        <taxon>fabids</taxon>
        <taxon>Fabales</taxon>
        <taxon>Fabaceae</taxon>
        <taxon>Papilionoideae</taxon>
        <taxon>50 kb inversion clade</taxon>
        <taxon>NPAAA clade</taxon>
        <taxon>indigoferoid/millettioid clade</taxon>
        <taxon>Phaseoleae</taxon>
        <taxon>Psophocarpus</taxon>
    </lineage>
</organism>
<proteinExistence type="predicted"/>
<accession>A0AAN9SD74</accession>
<evidence type="ECO:0000313" key="2">
    <source>
        <dbReference type="EMBL" id="KAK7393209.1"/>
    </source>
</evidence>
<name>A0AAN9SD74_PSOTE</name>
<dbReference type="EMBL" id="JAYMYS010000005">
    <property type="protein sequence ID" value="KAK7393209.1"/>
    <property type="molecule type" value="Genomic_DNA"/>
</dbReference>
<dbReference type="PANTHER" id="PTHR11439:SF498">
    <property type="entry name" value="DNAK FAMILY PROTEIN"/>
    <property type="match status" value="1"/>
</dbReference>
<dbReference type="SUPFAM" id="SSF56672">
    <property type="entry name" value="DNA/RNA polymerases"/>
    <property type="match status" value="1"/>
</dbReference>